<evidence type="ECO:0000256" key="1">
    <source>
        <dbReference type="SAM" id="MobiDB-lite"/>
    </source>
</evidence>
<reference evidence="2 3" key="1">
    <citation type="submission" date="2019-10" db="EMBL/GenBank/DDBJ databases">
        <title>Assembly and Annotation for the nematode Trichostrongylus colubriformis.</title>
        <authorList>
            <person name="Martin J."/>
        </authorList>
    </citation>
    <scope>NUCLEOTIDE SEQUENCE [LARGE SCALE GENOMIC DNA]</scope>
    <source>
        <strain evidence="2">G859</strain>
        <tissue evidence="2">Whole worm</tissue>
    </source>
</reference>
<organism evidence="2 3">
    <name type="scientific">Trichostrongylus colubriformis</name>
    <name type="common">Black scour worm</name>
    <dbReference type="NCBI Taxonomy" id="6319"/>
    <lineage>
        <taxon>Eukaryota</taxon>
        <taxon>Metazoa</taxon>
        <taxon>Ecdysozoa</taxon>
        <taxon>Nematoda</taxon>
        <taxon>Chromadorea</taxon>
        <taxon>Rhabditida</taxon>
        <taxon>Rhabditina</taxon>
        <taxon>Rhabditomorpha</taxon>
        <taxon>Strongyloidea</taxon>
        <taxon>Trichostrongylidae</taxon>
        <taxon>Trichostrongylus</taxon>
    </lineage>
</organism>
<protein>
    <submittedName>
        <fullName evidence="2">Uncharacterized protein</fullName>
    </submittedName>
</protein>
<proteinExistence type="predicted"/>
<keyword evidence="3" id="KW-1185">Reference proteome</keyword>
<dbReference type="Proteomes" id="UP001331761">
    <property type="component" value="Unassembled WGS sequence"/>
</dbReference>
<gene>
    <name evidence="2" type="ORF">GCK32_000668</name>
</gene>
<dbReference type="EMBL" id="WIXE01008497">
    <property type="protein sequence ID" value="KAK5979281.1"/>
    <property type="molecule type" value="Genomic_DNA"/>
</dbReference>
<dbReference type="AlphaFoldDB" id="A0AAN8FGF9"/>
<name>A0AAN8FGF9_TRICO</name>
<comment type="caution">
    <text evidence="2">The sequence shown here is derived from an EMBL/GenBank/DDBJ whole genome shotgun (WGS) entry which is preliminary data.</text>
</comment>
<accession>A0AAN8FGF9</accession>
<evidence type="ECO:0000313" key="2">
    <source>
        <dbReference type="EMBL" id="KAK5979281.1"/>
    </source>
</evidence>
<sequence>MQKQQEKTLEFMQKQQKETSDMQNQQKEKSDMQKQQKEKSDMQKQQKETLIPAIEPSSSSSRKTTRKIGALPAVLPAPVYQGLEPWVMCRCSEQCSGSIACR</sequence>
<evidence type="ECO:0000313" key="3">
    <source>
        <dbReference type="Proteomes" id="UP001331761"/>
    </source>
</evidence>
<feature type="compositionally biased region" description="Basic and acidic residues" evidence="1">
    <location>
        <begin position="1"/>
        <end position="47"/>
    </location>
</feature>
<feature type="region of interest" description="Disordered" evidence="1">
    <location>
        <begin position="1"/>
        <end position="66"/>
    </location>
</feature>